<dbReference type="Proteomes" id="UP000664122">
    <property type="component" value="Unassembled WGS sequence"/>
</dbReference>
<dbReference type="Gene3D" id="3.20.20.80">
    <property type="entry name" value="Glycosidases"/>
    <property type="match status" value="1"/>
</dbReference>
<dbReference type="RefSeq" id="WP_207258837.1">
    <property type="nucleotide sequence ID" value="NZ_JAFMPP010000014.1"/>
</dbReference>
<dbReference type="InterPro" id="IPR017853">
    <property type="entry name" value="GH"/>
</dbReference>
<dbReference type="AlphaFoldDB" id="A0A939JV79"/>
<dbReference type="SUPFAM" id="SSF51445">
    <property type="entry name" value="(Trans)glycosidases"/>
    <property type="match status" value="1"/>
</dbReference>
<evidence type="ECO:0000313" key="1">
    <source>
        <dbReference type="EMBL" id="MBO0663920.1"/>
    </source>
</evidence>
<name>A0A939JV79_9HYPH</name>
<sequence length="220" mass="23310">MSDINGGNFEIATWYDTWNERGLLHLKTRSVPLGYATRYNLAFAKLSPAPEGGYTVEMTGQYADAVKQAILNQAKNAAIFVGLGDDGIPEAVADNNANHNRSTNNIVAWLNGGGYSGVSIDAESQAMRFVAEFVTQLGPSFEAAGLKIAVSVPWPVRGPTAFYGPGAVQAFNAHVAVLELQDYSAAGTPSDVPVWIEAGVSAGLLMGGRLHRERPVSDVA</sequence>
<organism evidence="1 2">
    <name type="scientific">Jiella flava</name>
    <dbReference type="NCBI Taxonomy" id="2816857"/>
    <lineage>
        <taxon>Bacteria</taxon>
        <taxon>Pseudomonadati</taxon>
        <taxon>Pseudomonadota</taxon>
        <taxon>Alphaproteobacteria</taxon>
        <taxon>Hyphomicrobiales</taxon>
        <taxon>Aurantimonadaceae</taxon>
        <taxon>Jiella</taxon>
    </lineage>
</organism>
<gene>
    <name evidence="1" type="ORF">J1C48_15175</name>
</gene>
<evidence type="ECO:0000313" key="2">
    <source>
        <dbReference type="Proteomes" id="UP000664122"/>
    </source>
</evidence>
<keyword evidence="2" id="KW-1185">Reference proteome</keyword>
<reference evidence="1" key="1">
    <citation type="submission" date="2021-03" db="EMBL/GenBank/DDBJ databases">
        <title>Whole genome sequence of Jiella sp. CQZ9-1.</title>
        <authorList>
            <person name="Tuo L."/>
        </authorList>
    </citation>
    <scope>NUCLEOTIDE SEQUENCE</scope>
    <source>
        <strain evidence="1">CQZ9-1</strain>
    </source>
</reference>
<accession>A0A939JV79</accession>
<evidence type="ECO:0008006" key="3">
    <source>
        <dbReference type="Google" id="ProtNLM"/>
    </source>
</evidence>
<protein>
    <recommendedName>
        <fullName evidence="3">Glycosyl hydrolases family 18</fullName>
    </recommendedName>
</protein>
<comment type="caution">
    <text evidence="1">The sequence shown here is derived from an EMBL/GenBank/DDBJ whole genome shotgun (WGS) entry which is preliminary data.</text>
</comment>
<dbReference type="EMBL" id="JAFMPP010000014">
    <property type="protein sequence ID" value="MBO0663920.1"/>
    <property type="molecule type" value="Genomic_DNA"/>
</dbReference>
<proteinExistence type="predicted"/>